<evidence type="ECO:0000256" key="1">
    <source>
        <dbReference type="ARBA" id="ARBA00001917"/>
    </source>
</evidence>
<evidence type="ECO:0000256" key="4">
    <source>
        <dbReference type="ARBA" id="ARBA00022630"/>
    </source>
</evidence>
<accession>A0A1B2M0R4</accession>
<dbReference type="Pfam" id="PF03060">
    <property type="entry name" value="NMO"/>
    <property type="match status" value="1"/>
</dbReference>
<keyword evidence="5" id="KW-0288">FMN</keyword>
<dbReference type="RefSeq" id="WP_067555848.1">
    <property type="nucleotide sequence ID" value="NZ_CP016895.1"/>
</dbReference>
<evidence type="ECO:0000256" key="5">
    <source>
        <dbReference type="ARBA" id="ARBA00022643"/>
    </source>
</evidence>
<evidence type="ECO:0000256" key="10">
    <source>
        <dbReference type="ARBA" id="ARBA00049401"/>
    </source>
</evidence>
<dbReference type="GO" id="GO:0009636">
    <property type="term" value="P:response to toxic substance"/>
    <property type="evidence" value="ECO:0007669"/>
    <property type="project" value="UniProtKB-KW"/>
</dbReference>
<dbReference type="AlphaFoldDB" id="A0A1B2M0R4"/>
<evidence type="ECO:0000313" key="13">
    <source>
        <dbReference type="Proteomes" id="UP000093391"/>
    </source>
</evidence>
<dbReference type="Proteomes" id="UP000093391">
    <property type="component" value="Chromosome"/>
</dbReference>
<dbReference type="SUPFAM" id="SSF51412">
    <property type="entry name" value="Inosine monophosphate dehydrogenase (IMPDH)"/>
    <property type="match status" value="1"/>
</dbReference>
<dbReference type="KEGG" id="ala:BFG52_10685"/>
<comment type="catalytic activity">
    <reaction evidence="10">
        <text>3 propionate 3-nitronate + 3 O2 + H2O = 3 3-oxopropanoate + 2 nitrate + nitrite + H2O2 + 3 H(+)</text>
        <dbReference type="Rhea" id="RHEA:57332"/>
        <dbReference type="ChEBI" id="CHEBI:15377"/>
        <dbReference type="ChEBI" id="CHEBI:15378"/>
        <dbReference type="ChEBI" id="CHEBI:15379"/>
        <dbReference type="ChEBI" id="CHEBI:16240"/>
        <dbReference type="ChEBI" id="CHEBI:16301"/>
        <dbReference type="ChEBI" id="CHEBI:17632"/>
        <dbReference type="ChEBI" id="CHEBI:33190"/>
        <dbReference type="ChEBI" id="CHEBI:136067"/>
    </reaction>
</comment>
<dbReference type="GO" id="GO:0018580">
    <property type="term" value="F:nitronate monooxygenase activity"/>
    <property type="evidence" value="ECO:0007669"/>
    <property type="project" value="InterPro"/>
</dbReference>
<gene>
    <name evidence="12" type="ORF">BFG52_10685</name>
</gene>
<dbReference type="InterPro" id="IPR013785">
    <property type="entry name" value="Aldolase_TIM"/>
</dbReference>
<comment type="cofactor">
    <cofactor evidence="1">
        <name>FMN</name>
        <dbReference type="ChEBI" id="CHEBI:58210"/>
    </cofactor>
</comment>
<dbReference type="InterPro" id="IPR004136">
    <property type="entry name" value="NMO"/>
</dbReference>
<evidence type="ECO:0000256" key="6">
    <source>
        <dbReference type="ARBA" id="ARBA00022741"/>
    </source>
</evidence>
<evidence type="ECO:0000256" key="9">
    <source>
        <dbReference type="ARBA" id="ARBA00031155"/>
    </source>
</evidence>
<evidence type="ECO:0000256" key="8">
    <source>
        <dbReference type="ARBA" id="ARBA00023033"/>
    </source>
</evidence>
<dbReference type="GO" id="GO:0051213">
    <property type="term" value="F:dioxygenase activity"/>
    <property type="evidence" value="ECO:0007669"/>
    <property type="project" value="UniProtKB-KW"/>
</dbReference>
<sequence length="348" mass="36666">MHLLQQLDIKHPILLAPMAGVSTATLAAEVSNQGALGALGLGASTPAQARQQILDTQHLTSAPFQVNFFCHQSPTLDSAAHQAWIAALAPLFAQYGATPPSTLNCIYPSFLDHDDYLDVVLALAPKAVSFHFGIPHAAQIAALKHAGIVTMVSATNLAEAQLIEQAGIDVIIAQGIEAGGHRGIFNIDIDAALSTADLVKLCVAECQLPVVAAGGIMNGQQAKHMLKLGASAVQLGTAFVACPSSAAHAAYRYALKNNPHTHITRSISGRPARSLMQHWQTRVDRPDRAAVAAYPYAYDLAKQLHAAAAAQDDHGYGAFWAGANVAQIRPLAAPDLINQLVLEMNQTA</sequence>
<organism evidence="12 13">
    <name type="scientific">Acinetobacter larvae</name>
    <dbReference type="NCBI Taxonomy" id="1789224"/>
    <lineage>
        <taxon>Bacteria</taxon>
        <taxon>Pseudomonadati</taxon>
        <taxon>Pseudomonadota</taxon>
        <taxon>Gammaproteobacteria</taxon>
        <taxon>Moraxellales</taxon>
        <taxon>Moraxellaceae</taxon>
        <taxon>Acinetobacter</taxon>
    </lineage>
</organism>
<evidence type="ECO:0000313" key="12">
    <source>
        <dbReference type="EMBL" id="AOA58768.1"/>
    </source>
</evidence>
<keyword evidence="4" id="KW-0285">Flavoprotein</keyword>
<dbReference type="PANTHER" id="PTHR42747:SF3">
    <property type="entry name" value="NITRONATE MONOOXYGENASE-RELATED"/>
    <property type="match status" value="1"/>
</dbReference>
<reference evidence="12 13" key="1">
    <citation type="submission" date="2016-08" db="EMBL/GenBank/DDBJ databases">
        <authorList>
            <person name="Seilhamer J.J."/>
        </authorList>
    </citation>
    <scope>NUCLEOTIDE SEQUENCE [LARGE SCALE GENOMIC DNA]</scope>
    <source>
        <strain evidence="12 13">BRTC-1</strain>
    </source>
</reference>
<dbReference type="Gene3D" id="3.20.20.70">
    <property type="entry name" value="Aldolase class I"/>
    <property type="match status" value="1"/>
</dbReference>
<proteinExistence type="inferred from homology"/>
<name>A0A1B2M0R4_9GAMM</name>
<protein>
    <recommendedName>
        <fullName evidence="11">Nitronate monooxygenase</fullName>
    </recommendedName>
    <alternativeName>
        <fullName evidence="9">Propionate 3-nitronate monooxygenase</fullName>
    </alternativeName>
</protein>
<comment type="similarity">
    <text evidence="2">Belongs to the nitronate monooxygenase family. NMO class I subfamily.</text>
</comment>
<evidence type="ECO:0000256" key="2">
    <source>
        <dbReference type="ARBA" id="ARBA00009881"/>
    </source>
</evidence>
<dbReference type="FunFam" id="3.20.20.70:FF:000154">
    <property type="entry name" value="Probable nitronate monooxygenase"/>
    <property type="match status" value="1"/>
</dbReference>
<dbReference type="CDD" id="cd04730">
    <property type="entry name" value="NPD_like"/>
    <property type="match status" value="1"/>
</dbReference>
<dbReference type="EMBL" id="CP016895">
    <property type="protein sequence ID" value="AOA58768.1"/>
    <property type="molecule type" value="Genomic_DNA"/>
</dbReference>
<keyword evidence="13" id="KW-1185">Reference proteome</keyword>
<dbReference type="GO" id="GO:0000166">
    <property type="term" value="F:nucleotide binding"/>
    <property type="evidence" value="ECO:0007669"/>
    <property type="project" value="UniProtKB-KW"/>
</dbReference>
<keyword evidence="12" id="KW-0223">Dioxygenase</keyword>
<keyword evidence="7" id="KW-0560">Oxidoreductase</keyword>
<evidence type="ECO:0000256" key="3">
    <source>
        <dbReference type="ARBA" id="ARBA00022575"/>
    </source>
</evidence>
<evidence type="ECO:0000256" key="7">
    <source>
        <dbReference type="ARBA" id="ARBA00023002"/>
    </source>
</evidence>
<keyword evidence="6" id="KW-0547">Nucleotide-binding</keyword>
<keyword evidence="3" id="KW-0216">Detoxification</keyword>
<dbReference type="OrthoDB" id="9778912at2"/>
<evidence type="ECO:0000256" key="11">
    <source>
        <dbReference type="ARBA" id="ARBA00067136"/>
    </source>
</evidence>
<dbReference type="STRING" id="1789224.BFG52_10685"/>
<dbReference type="PANTHER" id="PTHR42747">
    <property type="entry name" value="NITRONATE MONOOXYGENASE-RELATED"/>
    <property type="match status" value="1"/>
</dbReference>
<keyword evidence="8" id="KW-0503">Monooxygenase</keyword>